<accession>A0ABU3WM47</accession>
<sequence>MPDDTVEVAVEQCEMVPAHEPIDDDTIGEPIGLDDIDTRVRWLLRSMRRRVSRGVRCQLVARTRRSGKTDSGAAQAPRVRITDIQTVSGLRRTAQPPGGYHTACARRAMWVGIVIMWRG</sequence>
<evidence type="ECO:0000313" key="1">
    <source>
        <dbReference type="EMBL" id="MDV2474832.1"/>
    </source>
</evidence>
<dbReference type="Proteomes" id="UP001275440">
    <property type="component" value="Unassembled WGS sequence"/>
</dbReference>
<keyword evidence="2" id="KW-1185">Reference proteome</keyword>
<dbReference type="EMBL" id="WBMO01000001">
    <property type="protein sequence ID" value="MDV2474832.1"/>
    <property type="molecule type" value="Genomic_DNA"/>
</dbReference>
<proteinExistence type="predicted"/>
<protein>
    <submittedName>
        <fullName evidence="1">Uncharacterized protein</fullName>
    </submittedName>
</protein>
<name>A0ABU3WM47_9NOCA</name>
<evidence type="ECO:0000313" key="2">
    <source>
        <dbReference type="Proteomes" id="UP001275440"/>
    </source>
</evidence>
<organism evidence="1 2">
    <name type="scientific">Rhodococcus zopfii</name>
    <dbReference type="NCBI Taxonomy" id="43772"/>
    <lineage>
        <taxon>Bacteria</taxon>
        <taxon>Bacillati</taxon>
        <taxon>Actinomycetota</taxon>
        <taxon>Actinomycetes</taxon>
        <taxon>Mycobacteriales</taxon>
        <taxon>Nocardiaceae</taxon>
        <taxon>Rhodococcus</taxon>
    </lineage>
</organism>
<gene>
    <name evidence="1" type="ORF">F8M49_04275</name>
</gene>
<comment type="caution">
    <text evidence="1">The sequence shown here is derived from an EMBL/GenBank/DDBJ whole genome shotgun (WGS) entry which is preliminary data.</text>
</comment>
<reference evidence="1 2" key="1">
    <citation type="submission" date="2019-10" db="EMBL/GenBank/DDBJ databases">
        <title>Draft Genome Assembly of Rhodococcus zopfii DSM44189.</title>
        <authorList>
            <person name="Sutton J.M."/>
            <person name="Akob D.M."/>
            <person name="Bushman T.J."/>
        </authorList>
    </citation>
    <scope>NUCLEOTIDE SEQUENCE [LARGE SCALE GENOMIC DNA]</scope>
    <source>
        <strain evidence="1 2">DSM 44189</strain>
    </source>
</reference>